<dbReference type="RefSeq" id="XP_008717490.1">
    <property type="nucleotide sequence ID" value="XM_008719268.1"/>
</dbReference>
<dbReference type="eggNOG" id="ENOG502QQX4">
    <property type="taxonomic scope" value="Eukaryota"/>
</dbReference>
<feature type="compositionally biased region" description="Low complexity" evidence="1">
    <location>
        <begin position="20"/>
        <end position="32"/>
    </location>
</feature>
<keyword evidence="3" id="KW-1185">Reference proteome</keyword>
<feature type="region of interest" description="Disordered" evidence="1">
    <location>
        <begin position="281"/>
        <end position="313"/>
    </location>
</feature>
<dbReference type="Proteomes" id="UP000030752">
    <property type="component" value="Unassembled WGS sequence"/>
</dbReference>
<dbReference type="EMBL" id="KB822720">
    <property type="protein sequence ID" value="ETN40647.1"/>
    <property type="molecule type" value="Genomic_DNA"/>
</dbReference>
<sequence>MPKRAREDETTTQQPKRAKTAASSNSTSTSKARYQKKGHYCPEYVPILAKGKDMNGGIAPFTQSTFTSAFPYDSEWSETNLPSILFHITPPPPPPSSSGASAPRPTITRSDGIKLTASTILPDHISVTTPSWLIGAWLRLDPTTTLSDVLARMSDDPTYPGGPIRKPKHSAMNNRLFRQCAKLFGHYCGGAGQAKNKNQREIRAGLTERMLQLNTTLEERVVPAAGPGGEVRLVRKKLVSREKGTTSVRAVNVEVTERNWRETTFPLDFFVLNKENGGQEVAATPCLSDGPSPASSGGEEAATPASASASPLPVGPPLVAAPAAAPAKPAPEHELVFPPLPPLAGAGSGSDLNFNLDFALPAADFDFDDFFDFESASSRS</sequence>
<gene>
    <name evidence="2" type="ORF">HMPREF1541_04926</name>
</gene>
<name>W2RW17_CYPE1</name>
<feature type="region of interest" description="Disordered" evidence="1">
    <location>
        <begin position="89"/>
        <end position="108"/>
    </location>
</feature>
<proteinExistence type="predicted"/>
<dbReference type="AlphaFoldDB" id="W2RW17"/>
<reference evidence="2 3" key="1">
    <citation type="submission" date="2013-03" db="EMBL/GenBank/DDBJ databases">
        <title>The Genome Sequence of Phialophora europaea CBS 101466.</title>
        <authorList>
            <consortium name="The Broad Institute Genomics Platform"/>
            <person name="Cuomo C."/>
            <person name="de Hoog S."/>
            <person name="Gorbushina A."/>
            <person name="Walker B."/>
            <person name="Young S.K."/>
            <person name="Zeng Q."/>
            <person name="Gargeya S."/>
            <person name="Fitzgerald M."/>
            <person name="Haas B."/>
            <person name="Abouelleil A."/>
            <person name="Allen A.W."/>
            <person name="Alvarado L."/>
            <person name="Arachchi H.M."/>
            <person name="Berlin A.M."/>
            <person name="Chapman S.B."/>
            <person name="Gainer-Dewar J."/>
            <person name="Goldberg J."/>
            <person name="Griggs A."/>
            <person name="Gujja S."/>
            <person name="Hansen M."/>
            <person name="Howarth C."/>
            <person name="Imamovic A."/>
            <person name="Ireland A."/>
            <person name="Larimer J."/>
            <person name="McCowan C."/>
            <person name="Murphy C."/>
            <person name="Pearson M."/>
            <person name="Poon T.W."/>
            <person name="Priest M."/>
            <person name="Roberts A."/>
            <person name="Saif S."/>
            <person name="Shea T."/>
            <person name="Sisk P."/>
            <person name="Sykes S."/>
            <person name="Wortman J."/>
            <person name="Nusbaum C."/>
            <person name="Birren B."/>
        </authorList>
    </citation>
    <scope>NUCLEOTIDE SEQUENCE [LARGE SCALE GENOMIC DNA]</scope>
    <source>
        <strain evidence="2 3">CBS 101466</strain>
    </source>
</reference>
<dbReference type="InParanoid" id="W2RW17"/>
<evidence type="ECO:0000313" key="2">
    <source>
        <dbReference type="EMBL" id="ETN40647.1"/>
    </source>
</evidence>
<feature type="region of interest" description="Disordered" evidence="1">
    <location>
        <begin position="1"/>
        <end position="35"/>
    </location>
</feature>
<protein>
    <submittedName>
        <fullName evidence="2">Uncharacterized protein</fullName>
    </submittedName>
</protein>
<dbReference type="HOGENOM" id="CLU_727656_0_0_1"/>
<feature type="compositionally biased region" description="Low complexity" evidence="1">
    <location>
        <begin position="294"/>
        <end position="313"/>
    </location>
</feature>
<dbReference type="VEuPathDB" id="FungiDB:HMPREF1541_04926"/>
<organism evidence="2 3">
    <name type="scientific">Cyphellophora europaea (strain CBS 101466)</name>
    <name type="common">Phialophora europaea</name>
    <dbReference type="NCBI Taxonomy" id="1220924"/>
    <lineage>
        <taxon>Eukaryota</taxon>
        <taxon>Fungi</taxon>
        <taxon>Dikarya</taxon>
        <taxon>Ascomycota</taxon>
        <taxon>Pezizomycotina</taxon>
        <taxon>Eurotiomycetes</taxon>
        <taxon>Chaetothyriomycetidae</taxon>
        <taxon>Chaetothyriales</taxon>
        <taxon>Cyphellophoraceae</taxon>
        <taxon>Cyphellophora</taxon>
    </lineage>
</organism>
<dbReference type="GeneID" id="19972265"/>
<evidence type="ECO:0000313" key="3">
    <source>
        <dbReference type="Proteomes" id="UP000030752"/>
    </source>
</evidence>
<accession>W2RW17</accession>
<evidence type="ECO:0000256" key="1">
    <source>
        <dbReference type="SAM" id="MobiDB-lite"/>
    </source>
</evidence>
<dbReference type="OrthoDB" id="5409522at2759"/>